<dbReference type="PROSITE" id="PS51864">
    <property type="entry name" value="ASTACIN"/>
    <property type="match status" value="1"/>
</dbReference>
<evidence type="ECO:0000256" key="1">
    <source>
        <dbReference type="PROSITE-ProRule" id="PRU01211"/>
    </source>
</evidence>
<feature type="binding site" evidence="1">
    <location>
        <position position="155"/>
    </location>
    <ligand>
        <name>Zn(2+)</name>
        <dbReference type="ChEBI" id="CHEBI:29105"/>
        <note>catalytic</note>
    </ligand>
</feature>
<name>A0A4P2VI68_FLUSA</name>
<dbReference type="GO" id="GO:0008270">
    <property type="term" value="F:zinc ion binding"/>
    <property type="evidence" value="ECO:0007669"/>
    <property type="project" value="UniProtKB-UniRule"/>
</dbReference>
<keyword evidence="1" id="KW-0479">Metal-binding</keyword>
<accession>A0A4P2VI68</accession>
<evidence type="ECO:0000313" key="3">
    <source>
        <dbReference type="EMBL" id="BBH52706.1"/>
    </source>
</evidence>
<feature type="binding site" evidence="1">
    <location>
        <position position="161"/>
    </location>
    <ligand>
        <name>Zn(2+)</name>
        <dbReference type="ChEBI" id="CHEBI:29105"/>
        <note>catalytic</note>
    </ligand>
</feature>
<feature type="domain" description="Peptidase M12A" evidence="2">
    <location>
        <begin position="50"/>
        <end position="256"/>
    </location>
</feature>
<proteinExistence type="predicted"/>
<keyword evidence="1" id="KW-0862">Zinc</keyword>
<evidence type="ECO:0000313" key="4">
    <source>
        <dbReference type="Proteomes" id="UP000291236"/>
    </source>
</evidence>
<dbReference type="RefSeq" id="WP_172603795.1">
    <property type="nucleotide sequence ID" value="NZ_AP019368.1"/>
</dbReference>
<dbReference type="PANTHER" id="PTHR10127">
    <property type="entry name" value="DISCOIDIN, CUB, EGF, LAMININ , AND ZINC METALLOPROTEASE DOMAIN CONTAINING"/>
    <property type="match status" value="1"/>
</dbReference>
<dbReference type="KEGG" id="sbf:JCM31447_11480"/>
<comment type="caution">
    <text evidence="1">Lacks conserved residue(s) required for the propagation of feature annotation.</text>
</comment>
<dbReference type="InterPro" id="IPR024079">
    <property type="entry name" value="MetalloPept_cat_dom_sf"/>
</dbReference>
<dbReference type="InterPro" id="IPR001506">
    <property type="entry name" value="Peptidase_M12A"/>
</dbReference>
<dbReference type="AlphaFoldDB" id="A0A4P2VI68"/>
<reference evidence="3 4" key="1">
    <citation type="submission" date="2018-12" db="EMBL/GenBank/DDBJ databases">
        <title>Rubrispira sanarue gen. nov., sp., nov., a member of the order Silvanigrellales, isolated from a brackish lake in Hamamatsu Japan.</title>
        <authorList>
            <person name="Maejima Y."/>
            <person name="Iino T."/>
            <person name="Muraguchi Y."/>
            <person name="Fukuda K."/>
            <person name="Nojiri H."/>
            <person name="Ohkuma M."/>
            <person name="Moriuchi R."/>
            <person name="Dohra H."/>
            <person name="Kimbara K."/>
            <person name="Shintani M."/>
        </authorList>
    </citation>
    <scope>NUCLEOTIDE SEQUENCE [LARGE SCALE GENOMIC DNA]</scope>
    <source>
        <strain evidence="3 4">RF1110005</strain>
    </source>
</reference>
<dbReference type="Pfam" id="PF01400">
    <property type="entry name" value="Astacin"/>
    <property type="match status" value="1"/>
</dbReference>
<keyword evidence="1" id="KW-0645">Protease</keyword>
<keyword evidence="1" id="KW-0378">Hydrolase</keyword>
<evidence type="ECO:0000259" key="2">
    <source>
        <dbReference type="PROSITE" id="PS51864"/>
    </source>
</evidence>
<keyword evidence="4" id="KW-1185">Reference proteome</keyword>
<dbReference type="GO" id="GO:0006508">
    <property type="term" value="P:proteolysis"/>
    <property type="evidence" value="ECO:0007669"/>
    <property type="project" value="UniProtKB-KW"/>
</dbReference>
<dbReference type="PANTHER" id="PTHR10127:SF850">
    <property type="entry name" value="METALLOENDOPEPTIDASE"/>
    <property type="match status" value="1"/>
</dbReference>
<feature type="active site" evidence="1">
    <location>
        <position position="152"/>
    </location>
</feature>
<organism evidence="3 4">
    <name type="scientific">Fluviispira sanaruensis</name>
    <dbReference type="NCBI Taxonomy" id="2493639"/>
    <lineage>
        <taxon>Bacteria</taxon>
        <taxon>Pseudomonadati</taxon>
        <taxon>Bdellovibrionota</taxon>
        <taxon>Oligoflexia</taxon>
        <taxon>Silvanigrellales</taxon>
        <taxon>Silvanigrellaceae</taxon>
        <taxon>Fluviispira</taxon>
    </lineage>
</organism>
<dbReference type="PRINTS" id="PR00480">
    <property type="entry name" value="ASTACIN"/>
</dbReference>
<feature type="binding site" evidence="1">
    <location>
        <position position="151"/>
    </location>
    <ligand>
        <name>Zn(2+)</name>
        <dbReference type="ChEBI" id="CHEBI:29105"/>
        <note>catalytic</note>
    </ligand>
</feature>
<dbReference type="Proteomes" id="UP000291236">
    <property type="component" value="Chromosome"/>
</dbReference>
<dbReference type="EMBL" id="AP019368">
    <property type="protein sequence ID" value="BBH52706.1"/>
    <property type="molecule type" value="Genomic_DNA"/>
</dbReference>
<dbReference type="SMART" id="SM00235">
    <property type="entry name" value="ZnMc"/>
    <property type="match status" value="1"/>
</dbReference>
<dbReference type="SUPFAM" id="SSF55486">
    <property type="entry name" value="Metalloproteases ('zincins'), catalytic domain"/>
    <property type="match status" value="1"/>
</dbReference>
<protein>
    <recommendedName>
        <fullName evidence="2">Peptidase M12A domain-containing protein</fullName>
    </recommendedName>
</protein>
<keyword evidence="1" id="KW-0482">Metalloprotease</keyword>
<comment type="cofactor">
    <cofactor evidence="1">
        <name>Zn(2+)</name>
        <dbReference type="ChEBI" id="CHEBI:29105"/>
    </cofactor>
    <text evidence="1">Binds 1 zinc ion per subunit.</text>
</comment>
<dbReference type="GO" id="GO:0004222">
    <property type="term" value="F:metalloendopeptidase activity"/>
    <property type="evidence" value="ECO:0007669"/>
    <property type="project" value="UniProtKB-UniRule"/>
</dbReference>
<dbReference type="Gene3D" id="3.40.390.10">
    <property type="entry name" value="Collagenase (Catalytic Domain)"/>
    <property type="match status" value="1"/>
</dbReference>
<dbReference type="InterPro" id="IPR006026">
    <property type="entry name" value="Peptidase_Metallo"/>
</dbReference>
<gene>
    <name evidence="3" type="ORF">JCM31447_11480</name>
</gene>
<sequence>MFYKFIKQAFFLTLFFVYNSFLYATYSNESLNLDFTDSLSISESQRVNRSAPTYENFFWKNGKVHYKFENNKFSDEEITSVRSAMQTLESYANVSFLEITNTAYFNNLVTIRKGDICSSTIGRNPFLARGVKRSVTLSNDGSCFHNKILLHELMHTLGFHHEHSRFDRDNYIEIIEKNIKLNVLHNFKKVGDMTVRFGDYDYDSIMHYSQNANSKDEYTARFDQTIKPLKNGVKIGKNNHLSAGDIDGLIKAYGPPLNKNPKYIEFKNSAVFSAQINLKYYYNQSNSNQWSQYSWWGMRGDKKTYTLPSNVDFVEVTVSFRSIFDWYDLEYITYLKDDLPICLETWGTLFSPQLSRC</sequence>